<dbReference type="SUPFAM" id="SSF52540">
    <property type="entry name" value="P-loop containing nucleoside triphosphate hydrolases"/>
    <property type="match status" value="1"/>
</dbReference>
<dbReference type="InterPro" id="IPR003593">
    <property type="entry name" value="AAA+_ATPase"/>
</dbReference>
<evidence type="ECO:0000259" key="6">
    <source>
        <dbReference type="PROSITE" id="PS50045"/>
    </source>
</evidence>
<accession>A0A1H1MPA6</accession>
<organism evidence="7 8">
    <name type="scientific">Halopseudomonas xinjiangensis</name>
    <dbReference type="NCBI Taxonomy" id="487184"/>
    <lineage>
        <taxon>Bacteria</taxon>
        <taxon>Pseudomonadati</taxon>
        <taxon>Pseudomonadota</taxon>
        <taxon>Gammaproteobacteria</taxon>
        <taxon>Pseudomonadales</taxon>
        <taxon>Pseudomonadaceae</taxon>
        <taxon>Halopseudomonas</taxon>
    </lineage>
</organism>
<dbReference type="InterPro" id="IPR010518">
    <property type="entry name" value="FleQ"/>
</dbReference>
<keyword evidence="3" id="KW-0805">Transcription regulation</keyword>
<dbReference type="SUPFAM" id="SSF46689">
    <property type="entry name" value="Homeodomain-like"/>
    <property type="match status" value="1"/>
</dbReference>
<evidence type="ECO:0000256" key="3">
    <source>
        <dbReference type="ARBA" id="ARBA00023015"/>
    </source>
</evidence>
<sequence>MALRYHAFDLPVCQQDAALLMLPNSHILLIEDCPENRRNIQVILDFLGEDAIITTSDSWTSAVEAQVEGSEAVKCVLLGRCEHSMGLPGLLAQLDKWDDAMPVISCDAGDPSAWPEHVRQRLLAILPPPLSYNQLIDALHRAQVYREIYSERARRGSQREPNLFRSLVGTSRSVQAVRMMMQQVADTEATVLILGESGTGKEVVARNLHYHSRRKDAPFVPVNCGAIPAELLESELFGHEKGAFTGAITTRAGRFELAQGGTLFLDEIGDMPLPMQVKLLRVLQERTFERVGSNKVQTADVRVIAATHKNLEDMIERGSFREDLFYRLNVFPIEMPALRERIEDLPLLLNELITRLEKEKRGSIRFSTSAILSLCQHEWPGNVRELANLVERMAIMHPHGVIGVNELPRKFRYVEDDHEDLRSQREDDDDERGEAFNGLVGLNSPAFLPPEGLDLKEYLGGLEQTLIQQALDESAGVVARAAERLQIRRTTLVEKMRKYGINRGVEMSED</sequence>
<dbReference type="InterPro" id="IPR002197">
    <property type="entry name" value="HTH_Fis"/>
</dbReference>
<proteinExistence type="predicted"/>
<dbReference type="CDD" id="cd00009">
    <property type="entry name" value="AAA"/>
    <property type="match status" value="1"/>
</dbReference>
<dbReference type="Gene3D" id="3.40.50.2300">
    <property type="match status" value="1"/>
</dbReference>
<name>A0A1H1MPA6_9GAMM</name>
<reference evidence="8" key="1">
    <citation type="submission" date="2016-10" db="EMBL/GenBank/DDBJ databases">
        <authorList>
            <person name="Varghese N."/>
            <person name="Submissions S."/>
        </authorList>
    </citation>
    <scope>NUCLEOTIDE SEQUENCE [LARGE SCALE GENOMIC DNA]</scope>
    <source>
        <strain evidence="8">NRRL B-51270</strain>
    </source>
</reference>
<keyword evidence="7" id="KW-0282">Flagellum</keyword>
<dbReference type="Pfam" id="PF00158">
    <property type="entry name" value="Sigma54_activat"/>
    <property type="match status" value="1"/>
</dbReference>
<dbReference type="AlphaFoldDB" id="A0A1H1MPA6"/>
<keyword evidence="8" id="KW-1185">Reference proteome</keyword>
<dbReference type="Gene3D" id="1.10.8.60">
    <property type="match status" value="1"/>
</dbReference>
<dbReference type="SMART" id="SM00382">
    <property type="entry name" value="AAA"/>
    <property type="match status" value="1"/>
</dbReference>
<dbReference type="InterPro" id="IPR002078">
    <property type="entry name" value="Sigma_54_int"/>
</dbReference>
<dbReference type="GO" id="GO:0005524">
    <property type="term" value="F:ATP binding"/>
    <property type="evidence" value="ECO:0007669"/>
    <property type="project" value="UniProtKB-KW"/>
</dbReference>
<dbReference type="FunFam" id="3.40.50.300:FF:000006">
    <property type="entry name" value="DNA-binding transcriptional regulator NtrC"/>
    <property type="match status" value="1"/>
</dbReference>
<keyword evidence="7" id="KW-0966">Cell projection</keyword>
<dbReference type="PANTHER" id="PTHR32071:SF117">
    <property type="entry name" value="PTS-DEPENDENT DIHYDROXYACETONE KINASE OPERON REGULATORY PROTEIN-RELATED"/>
    <property type="match status" value="1"/>
</dbReference>
<dbReference type="InterPro" id="IPR027417">
    <property type="entry name" value="P-loop_NTPase"/>
</dbReference>
<dbReference type="InterPro" id="IPR058031">
    <property type="entry name" value="AAA_lid_NorR"/>
</dbReference>
<dbReference type="Proteomes" id="UP000243207">
    <property type="component" value="Chromosome I"/>
</dbReference>
<dbReference type="PANTHER" id="PTHR32071">
    <property type="entry name" value="TRANSCRIPTIONAL REGULATORY PROTEIN"/>
    <property type="match status" value="1"/>
</dbReference>
<keyword evidence="4" id="KW-0238">DNA-binding</keyword>
<dbReference type="PROSITE" id="PS50045">
    <property type="entry name" value="SIGMA54_INTERACT_4"/>
    <property type="match status" value="1"/>
</dbReference>
<dbReference type="PROSITE" id="PS00676">
    <property type="entry name" value="SIGMA54_INTERACT_2"/>
    <property type="match status" value="1"/>
</dbReference>
<keyword evidence="2" id="KW-0067">ATP-binding</keyword>
<dbReference type="InterPro" id="IPR025943">
    <property type="entry name" value="Sigma_54_int_dom_ATP-bd_2"/>
</dbReference>
<dbReference type="GO" id="GO:0043565">
    <property type="term" value="F:sequence-specific DNA binding"/>
    <property type="evidence" value="ECO:0007669"/>
    <property type="project" value="InterPro"/>
</dbReference>
<dbReference type="InterPro" id="IPR009057">
    <property type="entry name" value="Homeodomain-like_sf"/>
</dbReference>
<dbReference type="GO" id="GO:0006355">
    <property type="term" value="P:regulation of DNA-templated transcription"/>
    <property type="evidence" value="ECO:0007669"/>
    <property type="project" value="InterPro"/>
</dbReference>
<dbReference type="PRINTS" id="PR01590">
    <property type="entry name" value="HTHFIS"/>
</dbReference>
<dbReference type="PROSITE" id="PS00688">
    <property type="entry name" value="SIGMA54_INTERACT_3"/>
    <property type="match status" value="1"/>
</dbReference>
<protein>
    <submittedName>
        <fullName evidence="7">Sigma-54 specific transcriptional regulator, flagellar regulatory protein A</fullName>
    </submittedName>
</protein>
<dbReference type="Pfam" id="PF06490">
    <property type="entry name" value="FleQ"/>
    <property type="match status" value="1"/>
</dbReference>
<evidence type="ECO:0000256" key="5">
    <source>
        <dbReference type="ARBA" id="ARBA00023163"/>
    </source>
</evidence>
<dbReference type="PROSITE" id="PS00675">
    <property type="entry name" value="SIGMA54_INTERACT_1"/>
    <property type="match status" value="1"/>
</dbReference>
<dbReference type="Pfam" id="PF25601">
    <property type="entry name" value="AAA_lid_14"/>
    <property type="match status" value="1"/>
</dbReference>
<dbReference type="InterPro" id="IPR011006">
    <property type="entry name" value="CheY-like_superfamily"/>
</dbReference>
<evidence type="ECO:0000256" key="2">
    <source>
        <dbReference type="ARBA" id="ARBA00022840"/>
    </source>
</evidence>
<dbReference type="InterPro" id="IPR025662">
    <property type="entry name" value="Sigma_54_int_dom_ATP-bd_1"/>
</dbReference>
<dbReference type="SUPFAM" id="SSF52172">
    <property type="entry name" value="CheY-like"/>
    <property type="match status" value="1"/>
</dbReference>
<dbReference type="EMBL" id="LT629736">
    <property type="protein sequence ID" value="SDR88614.1"/>
    <property type="molecule type" value="Genomic_DNA"/>
</dbReference>
<keyword evidence="5" id="KW-0804">Transcription</keyword>
<evidence type="ECO:0000313" key="8">
    <source>
        <dbReference type="Proteomes" id="UP000243207"/>
    </source>
</evidence>
<feature type="domain" description="Sigma-54 factor interaction" evidence="6">
    <location>
        <begin position="167"/>
        <end position="395"/>
    </location>
</feature>
<gene>
    <name evidence="7" type="ORF">SAMN05216421_0513</name>
</gene>
<dbReference type="STRING" id="487184.SAMN05216421_0513"/>
<evidence type="ECO:0000256" key="1">
    <source>
        <dbReference type="ARBA" id="ARBA00022741"/>
    </source>
</evidence>
<evidence type="ECO:0000256" key="4">
    <source>
        <dbReference type="ARBA" id="ARBA00023125"/>
    </source>
</evidence>
<dbReference type="Pfam" id="PF02954">
    <property type="entry name" value="HTH_8"/>
    <property type="match status" value="1"/>
</dbReference>
<keyword evidence="7" id="KW-0969">Cilium</keyword>
<keyword evidence="1" id="KW-0547">Nucleotide-binding</keyword>
<evidence type="ECO:0000313" key="7">
    <source>
        <dbReference type="EMBL" id="SDR88614.1"/>
    </source>
</evidence>
<dbReference type="Gene3D" id="1.10.10.60">
    <property type="entry name" value="Homeodomain-like"/>
    <property type="match status" value="1"/>
</dbReference>
<dbReference type="InterPro" id="IPR025944">
    <property type="entry name" value="Sigma_54_int_dom_CS"/>
</dbReference>
<dbReference type="Gene3D" id="3.40.50.300">
    <property type="entry name" value="P-loop containing nucleotide triphosphate hydrolases"/>
    <property type="match status" value="1"/>
</dbReference>